<dbReference type="Proteomes" id="UP000639403">
    <property type="component" value="Unassembled WGS sequence"/>
</dbReference>
<comment type="caution">
    <text evidence="2">The sequence shown here is derived from an EMBL/GenBank/DDBJ whole genome shotgun (WGS) entry which is preliminary data.</text>
</comment>
<dbReference type="EMBL" id="JADOXO010000310">
    <property type="protein sequence ID" value="KAF9806804.1"/>
    <property type="molecule type" value="Genomic_DNA"/>
</dbReference>
<reference evidence="2" key="1">
    <citation type="submission" date="2020-11" db="EMBL/GenBank/DDBJ databases">
        <authorList>
            <person name="Koelle M."/>
            <person name="Horta M.A.C."/>
            <person name="Nowrousian M."/>
            <person name="Ohm R.A."/>
            <person name="Benz P."/>
            <person name="Pilgard A."/>
        </authorList>
    </citation>
    <scope>NUCLEOTIDE SEQUENCE</scope>
    <source>
        <strain evidence="2">FPRL280</strain>
    </source>
</reference>
<evidence type="ECO:0000256" key="1">
    <source>
        <dbReference type="SAM" id="MobiDB-lite"/>
    </source>
</evidence>
<protein>
    <submittedName>
        <fullName evidence="2">Uncharacterized protein</fullName>
    </submittedName>
</protein>
<proteinExistence type="predicted"/>
<sequence>MYDVVYRAQARPSMAVHLIVGRAMQRNVRRALQRGCGVALAARQPSGGAMRSAVPASSQRGSSYNYNARLPSQPTPGARCPARHVETRASVYLVAGGSRGAEGRQDGEKGGGRVLWIGWVP</sequence>
<gene>
    <name evidence="2" type="ORF">IEO21_08524</name>
</gene>
<accession>A0A8H7TZ49</accession>
<reference evidence="2" key="2">
    <citation type="journal article" name="Front. Microbiol.">
        <title>Degradative Capacity of Two Strains of Rhodonia placenta: From Phenotype to Genotype.</title>
        <authorList>
            <person name="Kolle M."/>
            <person name="Horta M.A.C."/>
            <person name="Nowrousian M."/>
            <person name="Ohm R.A."/>
            <person name="Benz J.P."/>
            <person name="Pilgard A."/>
        </authorList>
    </citation>
    <scope>NUCLEOTIDE SEQUENCE</scope>
    <source>
        <strain evidence="2">FPRL280</strain>
    </source>
</reference>
<evidence type="ECO:0000313" key="3">
    <source>
        <dbReference type="Proteomes" id="UP000639403"/>
    </source>
</evidence>
<organism evidence="2 3">
    <name type="scientific">Rhodonia placenta</name>
    <dbReference type="NCBI Taxonomy" id="104341"/>
    <lineage>
        <taxon>Eukaryota</taxon>
        <taxon>Fungi</taxon>
        <taxon>Dikarya</taxon>
        <taxon>Basidiomycota</taxon>
        <taxon>Agaricomycotina</taxon>
        <taxon>Agaricomycetes</taxon>
        <taxon>Polyporales</taxon>
        <taxon>Adustoporiaceae</taxon>
        <taxon>Rhodonia</taxon>
    </lineage>
</organism>
<feature type="region of interest" description="Disordered" evidence="1">
    <location>
        <begin position="47"/>
        <end position="80"/>
    </location>
</feature>
<name>A0A8H7TZ49_9APHY</name>
<feature type="compositionally biased region" description="Polar residues" evidence="1">
    <location>
        <begin position="55"/>
        <end position="72"/>
    </location>
</feature>
<dbReference type="AlphaFoldDB" id="A0A8H7TZ49"/>
<evidence type="ECO:0000313" key="2">
    <source>
        <dbReference type="EMBL" id="KAF9806804.1"/>
    </source>
</evidence>